<comment type="caution">
    <text evidence="1">The sequence shown here is derived from an EMBL/GenBank/DDBJ whole genome shotgun (WGS) entry which is preliminary data.</text>
</comment>
<sequence>MTDQRKPPAGPGGIPEAVRQAIDAQREFEKRRATRLGRGAERLTAPVSGVIGRMIPAGVVRHALRQADRAAGLTIPGELKRHDTDDILACDRAALRVQSWSQGGSAATGGAAGWFGAAGLAVDVPATVALSARCVRATGAAYGFYGDDEGERAFRLMVLEVATSMASENREQAVDGLNALARELSSPEAKILLEKGGKWVTDKLIERVARQLGLSLAARKAGQIVPIVGGLVAATVNASFQADVARAARYAYRQRWLMARRMLPPPESASA</sequence>
<dbReference type="PANTHER" id="PTHR41260">
    <property type="entry name" value="PROTEIN ECSC"/>
    <property type="match status" value="1"/>
</dbReference>
<protein>
    <submittedName>
        <fullName evidence="1">EcsC family protein</fullName>
    </submittedName>
</protein>
<dbReference type="RefSeq" id="WP_275633141.1">
    <property type="nucleotide sequence ID" value="NZ_JARGYD010000004.1"/>
</dbReference>
<evidence type="ECO:0000313" key="2">
    <source>
        <dbReference type="Proteomes" id="UP001595632"/>
    </source>
</evidence>
<proteinExistence type="predicted"/>
<keyword evidence="2" id="KW-1185">Reference proteome</keyword>
<reference evidence="2" key="1">
    <citation type="journal article" date="2019" name="Int. J. Syst. Evol. Microbiol.">
        <title>The Global Catalogue of Microorganisms (GCM) 10K type strain sequencing project: providing services to taxonomists for standard genome sequencing and annotation.</title>
        <authorList>
            <consortium name="The Broad Institute Genomics Platform"/>
            <consortium name="The Broad Institute Genome Sequencing Center for Infectious Disease"/>
            <person name="Wu L."/>
            <person name="Ma J."/>
        </authorList>
    </citation>
    <scope>NUCLEOTIDE SEQUENCE [LARGE SCALE GENOMIC DNA]</scope>
    <source>
        <strain evidence="2">KCTC 52366</strain>
    </source>
</reference>
<dbReference type="InterPro" id="IPR024787">
    <property type="entry name" value="EcsC"/>
</dbReference>
<gene>
    <name evidence="1" type="ORF">ACFOGP_10615</name>
</gene>
<dbReference type="Pfam" id="PF12787">
    <property type="entry name" value="EcsC"/>
    <property type="match status" value="1"/>
</dbReference>
<name>A0ABV7GNI8_9RHOB</name>
<accession>A0ABV7GNI8</accession>
<dbReference type="PANTHER" id="PTHR41260:SF1">
    <property type="entry name" value="PROTEIN ECSC"/>
    <property type="match status" value="1"/>
</dbReference>
<organism evidence="1 2">
    <name type="scientific">Psychromarinibacter halotolerans</name>
    <dbReference type="NCBI Taxonomy" id="1775175"/>
    <lineage>
        <taxon>Bacteria</taxon>
        <taxon>Pseudomonadati</taxon>
        <taxon>Pseudomonadota</taxon>
        <taxon>Alphaproteobacteria</taxon>
        <taxon>Rhodobacterales</taxon>
        <taxon>Paracoccaceae</taxon>
        <taxon>Psychromarinibacter</taxon>
    </lineage>
</organism>
<dbReference type="EMBL" id="JBHRTB010000010">
    <property type="protein sequence ID" value="MFC3143164.1"/>
    <property type="molecule type" value="Genomic_DNA"/>
</dbReference>
<dbReference type="Proteomes" id="UP001595632">
    <property type="component" value="Unassembled WGS sequence"/>
</dbReference>
<evidence type="ECO:0000313" key="1">
    <source>
        <dbReference type="EMBL" id="MFC3143164.1"/>
    </source>
</evidence>